<accession>A0A839SMX8</accession>
<keyword evidence="4" id="KW-1185">Reference proteome</keyword>
<feature type="transmembrane region" description="Helical" evidence="2">
    <location>
        <begin position="240"/>
        <end position="259"/>
    </location>
</feature>
<dbReference type="OrthoDB" id="1494506at2"/>
<keyword evidence="1" id="KW-0175">Coiled coil</keyword>
<feature type="coiled-coil region" evidence="1">
    <location>
        <begin position="164"/>
        <end position="193"/>
    </location>
</feature>
<keyword evidence="2" id="KW-0812">Transmembrane</keyword>
<dbReference type="AlphaFoldDB" id="A0A839SMX8"/>
<sequence>MISPSKVSLFPLLPEVFREGLLYGLISKEEVTALVDSIIAAEDSPDYFYIELSLARDGNEQIEILTRVVTGLKLPIVQRVMIGIAYQKVTGQAISRDLFTDVCRQVALSQILYPVEDFELFEFEFYDEMLFMANPDDFWDEKMAYVSRYAGFTLDNYKQWIAINNRLEEILNKEQAKEDEAAAESRKAGAKRARIKKRLIYTLMAAFTTLAFGIIILDYTAFISKTLPSKFEADLYQTSVVYLVIFVPYFMLRVAYVLWKRVRGAW</sequence>
<gene>
    <name evidence="3" type="ORF">FHS11_004282</name>
</gene>
<comment type="caution">
    <text evidence="3">The sequence shown here is derived from an EMBL/GenBank/DDBJ whole genome shotgun (WGS) entry which is preliminary data.</text>
</comment>
<organism evidence="3 4">
    <name type="scientific">Mucilaginibacter gotjawali</name>
    <dbReference type="NCBI Taxonomy" id="1550579"/>
    <lineage>
        <taxon>Bacteria</taxon>
        <taxon>Pseudomonadati</taxon>
        <taxon>Bacteroidota</taxon>
        <taxon>Sphingobacteriia</taxon>
        <taxon>Sphingobacteriales</taxon>
        <taxon>Sphingobacteriaceae</taxon>
        <taxon>Mucilaginibacter</taxon>
    </lineage>
</organism>
<dbReference type="RefSeq" id="WP_096349720.1">
    <property type="nucleotide sequence ID" value="NZ_AP017313.1"/>
</dbReference>
<dbReference type="EMBL" id="JACHWX010000016">
    <property type="protein sequence ID" value="MBB3057839.1"/>
    <property type="molecule type" value="Genomic_DNA"/>
</dbReference>
<feature type="transmembrane region" description="Helical" evidence="2">
    <location>
        <begin position="199"/>
        <end position="220"/>
    </location>
</feature>
<protein>
    <submittedName>
        <fullName evidence="3">Uncharacterized protein</fullName>
    </submittedName>
</protein>
<proteinExistence type="predicted"/>
<keyword evidence="2" id="KW-0472">Membrane</keyword>
<evidence type="ECO:0000256" key="1">
    <source>
        <dbReference type="SAM" id="Coils"/>
    </source>
</evidence>
<keyword evidence="2" id="KW-1133">Transmembrane helix</keyword>
<evidence type="ECO:0000256" key="2">
    <source>
        <dbReference type="SAM" id="Phobius"/>
    </source>
</evidence>
<reference evidence="3" key="1">
    <citation type="submission" date="2020-08" db="EMBL/GenBank/DDBJ databases">
        <title>Genomic Encyclopedia of Type Strains, Phase III (KMG-III): the genomes of soil and plant-associated and newly described type strains.</title>
        <authorList>
            <person name="Whitman W."/>
        </authorList>
    </citation>
    <scope>NUCLEOTIDE SEQUENCE [LARGE SCALE GENOMIC DNA]</scope>
    <source>
        <strain evidence="3">CECT 8628</strain>
    </source>
</reference>
<dbReference type="Proteomes" id="UP000539265">
    <property type="component" value="Unassembled WGS sequence"/>
</dbReference>
<evidence type="ECO:0000313" key="4">
    <source>
        <dbReference type="Proteomes" id="UP000539265"/>
    </source>
</evidence>
<evidence type="ECO:0000313" key="3">
    <source>
        <dbReference type="EMBL" id="MBB3057839.1"/>
    </source>
</evidence>
<name>A0A839SMX8_9SPHI</name>